<proteinExistence type="predicted"/>
<evidence type="ECO:0000256" key="2">
    <source>
        <dbReference type="ARBA" id="ARBA00022448"/>
    </source>
</evidence>
<dbReference type="SUPFAM" id="SSF103473">
    <property type="entry name" value="MFS general substrate transporter"/>
    <property type="match status" value="1"/>
</dbReference>
<name>A0A1W6SNR3_9PROT</name>
<evidence type="ECO:0000256" key="7">
    <source>
        <dbReference type="SAM" id="Phobius"/>
    </source>
</evidence>
<accession>A0A1W6SNR3</accession>
<dbReference type="PROSITE" id="PS50850">
    <property type="entry name" value="MFS"/>
    <property type="match status" value="1"/>
</dbReference>
<gene>
    <name evidence="9" type="ORF">EBAPG3_006465</name>
</gene>
<feature type="transmembrane region" description="Helical" evidence="7">
    <location>
        <begin position="211"/>
        <end position="235"/>
    </location>
</feature>
<dbReference type="PRINTS" id="PR01035">
    <property type="entry name" value="TCRTETA"/>
</dbReference>
<dbReference type="KEGG" id="nlc:EBAPG3_006465"/>
<feature type="transmembrane region" description="Helical" evidence="7">
    <location>
        <begin position="163"/>
        <end position="182"/>
    </location>
</feature>
<reference evidence="9 10" key="1">
    <citation type="journal article" date="2015" name="Int. J. Syst. Evol. Microbiol.">
        <title>Nitrosospira lacus sp. nov., a psychrotolerant, ammonia-oxidizing bacterium from sandy lake sediment.</title>
        <authorList>
            <person name="Urakawa H."/>
            <person name="Garcia J.C."/>
            <person name="Nielsen J.L."/>
            <person name="Le V.Q."/>
            <person name="Kozlowski J.A."/>
            <person name="Stein L.Y."/>
            <person name="Lim C.K."/>
            <person name="Pommerening-Roser A."/>
            <person name="Martens-Habbena W."/>
            <person name="Stahl D.A."/>
            <person name="Klotz M.G."/>
        </authorList>
    </citation>
    <scope>NUCLEOTIDE SEQUENCE [LARGE SCALE GENOMIC DNA]</scope>
    <source>
        <strain evidence="9 10">APG3</strain>
    </source>
</reference>
<evidence type="ECO:0000313" key="9">
    <source>
        <dbReference type="EMBL" id="ARO87445.1"/>
    </source>
</evidence>
<dbReference type="AlphaFoldDB" id="A0A1W6SNR3"/>
<feature type="transmembrane region" description="Helical" evidence="7">
    <location>
        <begin position="45"/>
        <end position="64"/>
    </location>
</feature>
<dbReference type="GO" id="GO:0022857">
    <property type="term" value="F:transmembrane transporter activity"/>
    <property type="evidence" value="ECO:0007669"/>
    <property type="project" value="InterPro"/>
</dbReference>
<dbReference type="GO" id="GO:0005886">
    <property type="term" value="C:plasma membrane"/>
    <property type="evidence" value="ECO:0007669"/>
    <property type="project" value="UniProtKB-SubCell"/>
</dbReference>
<dbReference type="Pfam" id="PF07690">
    <property type="entry name" value="MFS_1"/>
    <property type="match status" value="2"/>
</dbReference>
<keyword evidence="5 7" id="KW-1133">Transmembrane helix</keyword>
<keyword evidence="3" id="KW-1003">Cell membrane</keyword>
<protein>
    <submittedName>
        <fullName evidence="9">MFS transporter</fullName>
    </submittedName>
</protein>
<feature type="transmembrane region" description="Helical" evidence="7">
    <location>
        <begin position="76"/>
        <end position="93"/>
    </location>
</feature>
<feature type="transmembrane region" description="Helical" evidence="7">
    <location>
        <begin position="247"/>
        <end position="266"/>
    </location>
</feature>
<evidence type="ECO:0000256" key="3">
    <source>
        <dbReference type="ARBA" id="ARBA00022475"/>
    </source>
</evidence>
<dbReference type="eggNOG" id="COG2814">
    <property type="taxonomic scope" value="Bacteria"/>
</dbReference>
<evidence type="ECO:0000259" key="8">
    <source>
        <dbReference type="PROSITE" id="PS50850"/>
    </source>
</evidence>
<dbReference type="Proteomes" id="UP000012179">
    <property type="component" value="Chromosome"/>
</dbReference>
<evidence type="ECO:0000256" key="4">
    <source>
        <dbReference type="ARBA" id="ARBA00022692"/>
    </source>
</evidence>
<sequence>MSRPHNLTLLLACQAITTLGLMVFVPIMPLYVTTLAQVGAEAAEWSSLALAAPALGTLCFASHVGKWCDRFGYRRLLLVSLTLFVASMLLMALSPGIHGFMLGRLLQGISTIGVVLTAFIGYVSDDASRGRSLGLQESAIACGALAGPVLGGVMLDYWSLKPLLIASAVLTGVAGGVLWSQLREPEKAIPVRGALFGGLHTVLTHGALRNWMLAACLVQAAAFAFVNVFPLYLAAHFPAMDTMASRIGLLHALGWLATMLAGPVWGQLNDQGAPRRHFTYAAMGCALSVALLAAVDHIWLVALLRIGQGACYAALMQSVLLACSRQWPISEYGHVTGSSRSFMVVGQLLGPLLIMLLLPVLPPVGLIWPIVLLFVASGLLVLSNPAAEVSFVELEQ</sequence>
<organism evidence="9 10">
    <name type="scientific">Nitrosospira lacus</name>
    <dbReference type="NCBI Taxonomy" id="1288494"/>
    <lineage>
        <taxon>Bacteria</taxon>
        <taxon>Pseudomonadati</taxon>
        <taxon>Pseudomonadota</taxon>
        <taxon>Betaproteobacteria</taxon>
        <taxon>Nitrosomonadales</taxon>
        <taxon>Nitrosomonadaceae</taxon>
        <taxon>Nitrosospira</taxon>
    </lineage>
</organism>
<dbReference type="OrthoDB" id="7786710at2"/>
<feature type="transmembrane region" description="Helical" evidence="7">
    <location>
        <begin position="278"/>
        <end position="300"/>
    </location>
</feature>
<dbReference type="InterPro" id="IPR020846">
    <property type="entry name" value="MFS_dom"/>
</dbReference>
<keyword evidence="6 7" id="KW-0472">Membrane</keyword>
<evidence type="ECO:0000256" key="5">
    <source>
        <dbReference type="ARBA" id="ARBA00022989"/>
    </source>
</evidence>
<feature type="domain" description="Major facilitator superfamily (MFS) profile" evidence="8">
    <location>
        <begin position="6"/>
        <end position="395"/>
    </location>
</feature>
<evidence type="ECO:0000313" key="10">
    <source>
        <dbReference type="Proteomes" id="UP000012179"/>
    </source>
</evidence>
<dbReference type="InterPro" id="IPR011701">
    <property type="entry name" value="MFS"/>
</dbReference>
<comment type="subcellular location">
    <subcellularLocation>
        <location evidence="1">Cell membrane</location>
        <topology evidence="1">Multi-pass membrane protein</topology>
    </subcellularLocation>
</comment>
<dbReference type="PANTHER" id="PTHR43414">
    <property type="entry name" value="MULTIDRUG RESISTANCE PROTEIN MDTG"/>
    <property type="match status" value="1"/>
</dbReference>
<feature type="transmembrane region" description="Helical" evidence="7">
    <location>
        <begin position="105"/>
        <end position="123"/>
    </location>
</feature>
<dbReference type="InterPro" id="IPR001958">
    <property type="entry name" value="Tet-R_TetA/multi-R_MdtG-like"/>
</dbReference>
<keyword evidence="4 7" id="KW-0812">Transmembrane</keyword>
<dbReference type="PANTHER" id="PTHR43414:SF6">
    <property type="entry name" value="MULTIDRUG RESISTANCE PROTEIN MDTG"/>
    <property type="match status" value="1"/>
</dbReference>
<feature type="transmembrane region" description="Helical" evidence="7">
    <location>
        <begin position="135"/>
        <end position="157"/>
    </location>
</feature>
<evidence type="ECO:0000256" key="1">
    <source>
        <dbReference type="ARBA" id="ARBA00004651"/>
    </source>
</evidence>
<feature type="transmembrane region" description="Helical" evidence="7">
    <location>
        <begin position="7"/>
        <end position="33"/>
    </location>
</feature>
<keyword evidence="2" id="KW-0813">Transport</keyword>
<dbReference type="EMBL" id="CP021106">
    <property type="protein sequence ID" value="ARO87445.1"/>
    <property type="molecule type" value="Genomic_DNA"/>
</dbReference>
<keyword evidence="10" id="KW-1185">Reference proteome</keyword>
<dbReference type="InterPro" id="IPR036259">
    <property type="entry name" value="MFS_trans_sf"/>
</dbReference>
<evidence type="ECO:0000256" key="6">
    <source>
        <dbReference type="ARBA" id="ARBA00023136"/>
    </source>
</evidence>
<dbReference type="Gene3D" id="1.20.1250.20">
    <property type="entry name" value="MFS general substrate transporter like domains"/>
    <property type="match status" value="1"/>
</dbReference>